<dbReference type="Gene3D" id="1.50.10.100">
    <property type="entry name" value="Chondroitin AC/alginate lyase"/>
    <property type="match status" value="1"/>
</dbReference>
<feature type="compositionally biased region" description="Low complexity" evidence="3">
    <location>
        <begin position="103"/>
        <end position="116"/>
    </location>
</feature>
<evidence type="ECO:0000259" key="4">
    <source>
        <dbReference type="Pfam" id="PF05426"/>
    </source>
</evidence>
<feature type="region of interest" description="Disordered" evidence="3">
    <location>
        <begin position="70"/>
        <end position="157"/>
    </location>
</feature>
<evidence type="ECO:0000313" key="5">
    <source>
        <dbReference type="EMBL" id="CEL57434.1"/>
    </source>
</evidence>
<feature type="compositionally biased region" description="Polar residues" evidence="3">
    <location>
        <begin position="88"/>
        <end position="99"/>
    </location>
</feature>
<dbReference type="InterPro" id="IPR008929">
    <property type="entry name" value="Chondroitin_lyas"/>
</dbReference>
<dbReference type="InterPro" id="IPR008397">
    <property type="entry name" value="Alginate_lyase_dom"/>
</dbReference>
<feature type="compositionally biased region" description="Basic and acidic residues" evidence="3">
    <location>
        <begin position="148"/>
        <end position="157"/>
    </location>
</feature>
<dbReference type="GO" id="GO:0016829">
    <property type="term" value="F:lyase activity"/>
    <property type="evidence" value="ECO:0007669"/>
    <property type="project" value="UniProtKB-KW"/>
</dbReference>
<feature type="region of interest" description="Disordered" evidence="3">
    <location>
        <begin position="447"/>
        <end position="504"/>
    </location>
</feature>
<dbReference type="OrthoDB" id="63533at2759"/>
<dbReference type="AlphaFoldDB" id="A0A0B7FKJ7"/>
<name>A0A0B7FKJ7_THACB</name>
<dbReference type="Pfam" id="PF05426">
    <property type="entry name" value="Alginate_lyase"/>
    <property type="match status" value="1"/>
</dbReference>
<gene>
    <name evidence="5" type="ORF">RSOLAG1IB_02173</name>
</gene>
<evidence type="ECO:0000256" key="3">
    <source>
        <dbReference type="SAM" id="MobiDB-lite"/>
    </source>
</evidence>
<feature type="compositionally biased region" description="Low complexity" evidence="3">
    <location>
        <begin position="126"/>
        <end position="141"/>
    </location>
</feature>
<feature type="compositionally biased region" description="Polar residues" evidence="3">
    <location>
        <begin position="457"/>
        <end position="468"/>
    </location>
</feature>
<evidence type="ECO:0000313" key="6">
    <source>
        <dbReference type="Proteomes" id="UP000059188"/>
    </source>
</evidence>
<reference evidence="5 6" key="1">
    <citation type="submission" date="2014-11" db="EMBL/GenBank/DDBJ databases">
        <authorList>
            <person name="Wibberg Daniel"/>
        </authorList>
    </citation>
    <scope>NUCLEOTIDE SEQUENCE [LARGE SCALE GENOMIC DNA]</scope>
    <source>
        <strain evidence="5">Rhizoctonia solani AG1-IB 7/3/14</strain>
    </source>
</reference>
<evidence type="ECO:0000256" key="2">
    <source>
        <dbReference type="ARBA" id="ARBA00023239"/>
    </source>
</evidence>
<sequence length="585" mass="64615">MMGDIFDLFLGVEEQGLATSEVAPTPVLERLESIKSEVDKFARMPHTNSGSPTSHGWSTGIGAETKSIETGGRHHTHRPVGRDLTPIETPTSLPHTSVATPLAPLDPTTSSTASSSDLEESLLRAPRPTKTKSCTSSPTRTWSSCPYKPRDGKVNPDTRDIKSSAYIGQMSQSVFWNAIAAVASGSEPHEKSAVDFINTFFLDNKNKMNPKVEFGQVVRGPPGTQAGSYMGILDMRSLVKVVNAVLVLRETQSPYWTQDRDDKMTDWARQYVRWVETSPVGQKAERAANNHGSFYPNQIAALKILSGDIAGAKQALQLYFDNQFQDQIVASGEQPLEAVRTRPFHYRCFNLEAIITNAKLGDYIGINYWSVRTKYGATIQTAVDYIISLDPGNERVEEALPHVAAVAAVYGDPRHKYANYLKSINRNYDKKPFWFYDQPAAILNRPKGKRDAEAIASPSTTDGVSETISTRTSPRGPTPSTDSGASSEPQSVEAAGVDQDHPPEMFANGRLVELEEGFFVGWDEVREFYRKVRQSIRQRAHESEQTIPPPPIFQDGKEVELEDGLDVDWDDVSPFHSSSTTTTSI</sequence>
<keyword evidence="1" id="KW-0732">Signal</keyword>
<feature type="domain" description="Alginate lyase" evidence="4">
    <location>
        <begin position="131"/>
        <end position="387"/>
    </location>
</feature>
<accession>A0A0B7FKJ7</accession>
<proteinExistence type="predicted"/>
<keyword evidence="6" id="KW-1185">Reference proteome</keyword>
<dbReference type="GO" id="GO:0042597">
    <property type="term" value="C:periplasmic space"/>
    <property type="evidence" value="ECO:0007669"/>
    <property type="project" value="InterPro"/>
</dbReference>
<dbReference type="Proteomes" id="UP000059188">
    <property type="component" value="Unassembled WGS sequence"/>
</dbReference>
<evidence type="ECO:0000256" key="1">
    <source>
        <dbReference type="ARBA" id="ARBA00022729"/>
    </source>
</evidence>
<dbReference type="EMBL" id="LN679102">
    <property type="protein sequence ID" value="CEL57434.1"/>
    <property type="molecule type" value="Genomic_DNA"/>
</dbReference>
<keyword evidence="2" id="KW-0456">Lyase</keyword>
<dbReference type="STRING" id="1108050.A0A0B7FKJ7"/>
<organism evidence="5 6">
    <name type="scientific">Thanatephorus cucumeris (strain AG1-IB / isolate 7/3/14)</name>
    <name type="common">Lettuce bottom rot fungus</name>
    <name type="synonym">Rhizoctonia solani</name>
    <dbReference type="NCBI Taxonomy" id="1108050"/>
    <lineage>
        <taxon>Eukaryota</taxon>
        <taxon>Fungi</taxon>
        <taxon>Dikarya</taxon>
        <taxon>Basidiomycota</taxon>
        <taxon>Agaricomycotina</taxon>
        <taxon>Agaricomycetes</taxon>
        <taxon>Cantharellales</taxon>
        <taxon>Ceratobasidiaceae</taxon>
        <taxon>Rhizoctonia</taxon>
        <taxon>Rhizoctonia solani AG-1</taxon>
    </lineage>
</organism>
<feature type="compositionally biased region" description="Low complexity" evidence="3">
    <location>
        <begin position="469"/>
        <end position="484"/>
    </location>
</feature>
<protein>
    <recommendedName>
        <fullName evidence="4">Alginate lyase domain-containing protein</fullName>
    </recommendedName>
</protein>
<dbReference type="SUPFAM" id="SSF48230">
    <property type="entry name" value="Chondroitin AC/alginate lyase"/>
    <property type="match status" value="1"/>
</dbReference>